<comment type="caution">
    <text evidence="1">The sequence shown here is derived from an EMBL/GenBank/DDBJ whole genome shotgun (WGS) entry which is preliminary data.</text>
</comment>
<reference evidence="1 2" key="1">
    <citation type="submission" date="2019-02" db="EMBL/GenBank/DDBJ databases">
        <title>Pedobacter sp. RP-3-11 sp. nov., isolated from Arctic soil.</title>
        <authorList>
            <person name="Dahal R.H."/>
        </authorList>
    </citation>
    <scope>NUCLEOTIDE SEQUENCE [LARGE SCALE GENOMIC DNA]</scope>
    <source>
        <strain evidence="1 2">RP-3-11</strain>
    </source>
</reference>
<dbReference type="RefSeq" id="WP_131561288.1">
    <property type="nucleotide sequence ID" value="NZ_SJSN01000015.1"/>
</dbReference>
<organism evidence="1 2">
    <name type="scientific">Pedobacter frigidisoli</name>
    <dbReference type="NCBI Taxonomy" id="2530455"/>
    <lineage>
        <taxon>Bacteria</taxon>
        <taxon>Pseudomonadati</taxon>
        <taxon>Bacteroidota</taxon>
        <taxon>Sphingobacteriia</taxon>
        <taxon>Sphingobacteriales</taxon>
        <taxon>Sphingobacteriaceae</taxon>
        <taxon>Pedobacter</taxon>
    </lineage>
</organism>
<dbReference type="Proteomes" id="UP000291485">
    <property type="component" value="Unassembled WGS sequence"/>
</dbReference>
<evidence type="ECO:0000313" key="1">
    <source>
        <dbReference type="EMBL" id="TCD04442.1"/>
    </source>
</evidence>
<protein>
    <submittedName>
        <fullName evidence="1">Uncharacterized protein</fullName>
    </submittedName>
</protein>
<dbReference type="EMBL" id="SJSN01000015">
    <property type="protein sequence ID" value="TCD04442.1"/>
    <property type="molecule type" value="Genomic_DNA"/>
</dbReference>
<gene>
    <name evidence="1" type="ORF">EZ449_17555</name>
</gene>
<name>A0A4R0NT89_9SPHI</name>
<proteinExistence type="predicted"/>
<keyword evidence="2" id="KW-1185">Reference proteome</keyword>
<dbReference type="AlphaFoldDB" id="A0A4R0NT89"/>
<evidence type="ECO:0000313" key="2">
    <source>
        <dbReference type="Proteomes" id="UP000291485"/>
    </source>
</evidence>
<accession>A0A4R0NT89</accession>
<sequence length="83" mass="9437">MLRHEASATDEKNALDLRVTEVKKLIAENGTKLKWNGGLLFKKKPHPIEARNNWKAFAFPIVKLREIKEMADTNQAPLMPLNG</sequence>